<comment type="caution">
    <text evidence="1">The sequence shown here is derived from an EMBL/GenBank/DDBJ whole genome shotgun (WGS) entry which is preliminary data.</text>
</comment>
<dbReference type="Proteomes" id="UP000499080">
    <property type="component" value="Unassembled WGS sequence"/>
</dbReference>
<sequence length="131" mass="15090">MSGLLRLKRTDYLAPPTPRVAKRLTRNSGRNALGVYSSHFVTPNSDAALELLQFLEETRQEMHDMILPELEEKRSIKCYCVSKIRFSRETPEGDVEYCSPYFRSKVVIELDISTIAEHIEQAFEKVKIIAQ</sequence>
<accession>A0A4Y2GKC7</accession>
<gene>
    <name evidence="1" type="ORF">AVEN_234124_1</name>
</gene>
<evidence type="ECO:0000313" key="1">
    <source>
        <dbReference type="EMBL" id="GBM54302.1"/>
    </source>
</evidence>
<keyword evidence="2" id="KW-1185">Reference proteome</keyword>
<name>A0A4Y2GKC7_ARAVE</name>
<proteinExistence type="predicted"/>
<protein>
    <submittedName>
        <fullName evidence="1">Uncharacterized protein</fullName>
    </submittedName>
</protein>
<reference evidence="1 2" key="1">
    <citation type="journal article" date="2019" name="Sci. Rep.">
        <title>Orb-weaving spider Araneus ventricosus genome elucidates the spidroin gene catalogue.</title>
        <authorList>
            <person name="Kono N."/>
            <person name="Nakamura H."/>
            <person name="Ohtoshi R."/>
            <person name="Moran D.A.P."/>
            <person name="Shinohara A."/>
            <person name="Yoshida Y."/>
            <person name="Fujiwara M."/>
            <person name="Mori M."/>
            <person name="Tomita M."/>
            <person name="Arakawa K."/>
        </authorList>
    </citation>
    <scope>NUCLEOTIDE SEQUENCE [LARGE SCALE GENOMIC DNA]</scope>
</reference>
<dbReference type="EMBL" id="BGPR01001452">
    <property type="protein sequence ID" value="GBM54302.1"/>
    <property type="molecule type" value="Genomic_DNA"/>
</dbReference>
<organism evidence="1 2">
    <name type="scientific">Araneus ventricosus</name>
    <name type="common">Orbweaver spider</name>
    <name type="synonym">Epeira ventricosa</name>
    <dbReference type="NCBI Taxonomy" id="182803"/>
    <lineage>
        <taxon>Eukaryota</taxon>
        <taxon>Metazoa</taxon>
        <taxon>Ecdysozoa</taxon>
        <taxon>Arthropoda</taxon>
        <taxon>Chelicerata</taxon>
        <taxon>Arachnida</taxon>
        <taxon>Araneae</taxon>
        <taxon>Araneomorphae</taxon>
        <taxon>Entelegynae</taxon>
        <taxon>Araneoidea</taxon>
        <taxon>Araneidae</taxon>
        <taxon>Araneus</taxon>
    </lineage>
</organism>
<evidence type="ECO:0000313" key="2">
    <source>
        <dbReference type="Proteomes" id="UP000499080"/>
    </source>
</evidence>
<dbReference type="OrthoDB" id="6145741at2759"/>
<dbReference type="AlphaFoldDB" id="A0A4Y2GKC7"/>